<dbReference type="Proteomes" id="UP000054321">
    <property type="component" value="Unassembled WGS sequence"/>
</dbReference>
<name>A0A0C3DLV6_OIDMZ</name>
<keyword evidence="2" id="KW-1185">Reference proteome</keyword>
<dbReference type="InParanoid" id="A0A0C3DLV6"/>
<gene>
    <name evidence="1" type="ORF">OIDMADRAFT_18507</name>
</gene>
<protein>
    <submittedName>
        <fullName evidence="1">Uncharacterized protein</fullName>
    </submittedName>
</protein>
<evidence type="ECO:0000313" key="2">
    <source>
        <dbReference type="Proteomes" id="UP000054321"/>
    </source>
</evidence>
<proteinExistence type="predicted"/>
<reference evidence="1 2" key="1">
    <citation type="submission" date="2014-04" db="EMBL/GenBank/DDBJ databases">
        <authorList>
            <consortium name="DOE Joint Genome Institute"/>
            <person name="Kuo A."/>
            <person name="Martino E."/>
            <person name="Perotto S."/>
            <person name="Kohler A."/>
            <person name="Nagy L.G."/>
            <person name="Floudas D."/>
            <person name="Copeland A."/>
            <person name="Barry K.W."/>
            <person name="Cichocki N."/>
            <person name="Veneault-Fourrey C."/>
            <person name="LaButti K."/>
            <person name="Lindquist E.A."/>
            <person name="Lipzen A."/>
            <person name="Lundell T."/>
            <person name="Morin E."/>
            <person name="Murat C."/>
            <person name="Sun H."/>
            <person name="Tunlid A."/>
            <person name="Henrissat B."/>
            <person name="Grigoriev I.V."/>
            <person name="Hibbett D.S."/>
            <person name="Martin F."/>
            <person name="Nordberg H.P."/>
            <person name="Cantor M.N."/>
            <person name="Hua S.X."/>
        </authorList>
    </citation>
    <scope>NUCLEOTIDE SEQUENCE [LARGE SCALE GENOMIC DNA]</scope>
    <source>
        <strain evidence="1 2">Zn</strain>
    </source>
</reference>
<organism evidence="1 2">
    <name type="scientific">Oidiodendron maius (strain Zn)</name>
    <dbReference type="NCBI Taxonomy" id="913774"/>
    <lineage>
        <taxon>Eukaryota</taxon>
        <taxon>Fungi</taxon>
        <taxon>Dikarya</taxon>
        <taxon>Ascomycota</taxon>
        <taxon>Pezizomycotina</taxon>
        <taxon>Leotiomycetes</taxon>
        <taxon>Leotiomycetes incertae sedis</taxon>
        <taxon>Myxotrichaceae</taxon>
        <taxon>Oidiodendron</taxon>
    </lineage>
</organism>
<dbReference type="EMBL" id="KN832874">
    <property type="protein sequence ID" value="KIN03023.1"/>
    <property type="molecule type" value="Genomic_DNA"/>
</dbReference>
<accession>A0A0C3DLV6</accession>
<dbReference type="HOGENOM" id="CLU_2264512_0_0_1"/>
<evidence type="ECO:0000313" key="1">
    <source>
        <dbReference type="EMBL" id="KIN03023.1"/>
    </source>
</evidence>
<sequence length="103" mass="11493">MYQAREPSPSTPPKAIYNLSAYFIPEPTKLLAARYSLHGNRRPSYLILLSSCLLKAETVMLQLIALVLSVICRAAHQHEYLGNCLPSEEGRKAPSDFLKYGAE</sequence>
<reference evidence="2" key="2">
    <citation type="submission" date="2015-01" db="EMBL/GenBank/DDBJ databases">
        <title>Evolutionary Origins and Diversification of the Mycorrhizal Mutualists.</title>
        <authorList>
            <consortium name="DOE Joint Genome Institute"/>
            <consortium name="Mycorrhizal Genomics Consortium"/>
            <person name="Kohler A."/>
            <person name="Kuo A."/>
            <person name="Nagy L.G."/>
            <person name="Floudas D."/>
            <person name="Copeland A."/>
            <person name="Barry K.W."/>
            <person name="Cichocki N."/>
            <person name="Veneault-Fourrey C."/>
            <person name="LaButti K."/>
            <person name="Lindquist E.A."/>
            <person name="Lipzen A."/>
            <person name="Lundell T."/>
            <person name="Morin E."/>
            <person name="Murat C."/>
            <person name="Riley R."/>
            <person name="Ohm R."/>
            <person name="Sun H."/>
            <person name="Tunlid A."/>
            <person name="Henrissat B."/>
            <person name="Grigoriev I.V."/>
            <person name="Hibbett D.S."/>
            <person name="Martin F."/>
        </authorList>
    </citation>
    <scope>NUCLEOTIDE SEQUENCE [LARGE SCALE GENOMIC DNA]</scope>
    <source>
        <strain evidence="2">Zn</strain>
    </source>
</reference>
<dbReference type="AlphaFoldDB" id="A0A0C3DLV6"/>